<dbReference type="InterPro" id="IPR053905">
    <property type="entry name" value="EF-G-like_DII"/>
</dbReference>
<evidence type="ECO:0000313" key="5">
    <source>
        <dbReference type="Proteomes" id="UP001431199"/>
    </source>
</evidence>
<dbReference type="SUPFAM" id="SSF52540">
    <property type="entry name" value="P-loop containing nucleoside triphosphate hydrolases"/>
    <property type="match status" value="1"/>
</dbReference>
<name>A0ABT2M107_9FIRM</name>
<organism evidence="4 5">
    <name type="scientific">Eubacterium album</name>
    <dbReference type="NCBI Taxonomy" id="2978477"/>
    <lineage>
        <taxon>Bacteria</taxon>
        <taxon>Bacillati</taxon>
        <taxon>Bacillota</taxon>
        <taxon>Clostridia</taxon>
        <taxon>Eubacteriales</taxon>
        <taxon>Eubacteriaceae</taxon>
        <taxon>Eubacterium</taxon>
    </lineage>
</organism>
<evidence type="ECO:0000256" key="2">
    <source>
        <dbReference type="ARBA" id="ARBA00023134"/>
    </source>
</evidence>
<keyword evidence="5" id="KW-1185">Reference proteome</keyword>
<feature type="domain" description="Tr-type G" evidence="3">
    <location>
        <begin position="7"/>
        <end position="280"/>
    </location>
</feature>
<dbReference type="EMBL" id="JAODBU010000008">
    <property type="protein sequence ID" value="MCT7399199.1"/>
    <property type="molecule type" value="Genomic_DNA"/>
</dbReference>
<dbReference type="PRINTS" id="PR00315">
    <property type="entry name" value="ELONGATNFCT"/>
</dbReference>
<dbReference type="InterPro" id="IPR035649">
    <property type="entry name" value="EFG_V"/>
</dbReference>
<dbReference type="InterPro" id="IPR005225">
    <property type="entry name" value="Small_GTP-bd"/>
</dbReference>
<evidence type="ECO:0000259" key="3">
    <source>
        <dbReference type="PROSITE" id="PS51722"/>
    </source>
</evidence>
<dbReference type="Proteomes" id="UP001431199">
    <property type="component" value="Unassembled WGS sequence"/>
</dbReference>
<dbReference type="InterPro" id="IPR035647">
    <property type="entry name" value="EFG_III/V"/>
</dbReference>
<accession>A0ABT2M107</accession>
<dbReference type="RefSeq" id="WP_260978769.1">
    <property type="nucleotide sequence ID" value="NZ_JAODBU010000008.1"/>
</dbReference>
<dbReference type="InterPro" id="IPR000640">
    <property type="entry name" value="EFG_V-like"/>
</dbReference>
<dbReference type="Pfam" id="PF14492">
    <property type="entry name" value="EFG_III"/>
    <property type="match status" value="1"/>
</dbReference>
<dbReference type="Pfam" id="PF22042">
    <property type="entry name" value="EF-G_D2"/>
    <property type="match status" value="1"/>
</dbReference>
<dbReference type="CDD" id="cd04170">
    <property type="entry name" value="EF-G_bact"/>
    <property type="match status" value="1"/>
</dbReference>
<comment type="caution">
    <text evidence="4">The sequence shown here is derived from an EMBL/GenBank/DDBJ whole genome shotgun (WGS) entry which is preliminary data.</text>
</comment>
<sequence>MNVYKTSQVRNVVFLGHGGAGKTTLAEAMAYATGVITRMGSVDNGNTISDYDSEEIKRKFSINAAVIPIEWNGLKINILDAPGYFDFVGQTEDAMSVADAAVIVVNGKAGLEVGTIKAWEICERRKIPRIFFITGMDDPNAKYMETVKQLKETFGKQIAPFHLPIIEDGILTGYVNVVKMGGRKFVGDNGEYVERDIPDNLESDLIPCREQLMEAVAESDEELMDKYFSGEEFSNEEISKALRKSVISCDIVPVQIGAGINCKGVNMLLQTFEKYFPSPDKAEVFKKGKNQDTGEDVIADFDETKPVTAYVFKTIMDPFVGKYSLVKVRTGILKASTTVYNPSKGIEEKLGKLYTICGKNISEITELHAGDIGAVGKLTSTRTGDTLATKEWPVVYHPTTMSKPYTYKRYKAVKKGEEDKLAQALVKLCIEDLTLKTVSDEENRQLLLYGIGDQQLDVVASKLKEKYKVEIELLKPKFAFRETIKKKVQAQGKHKKQSGGHGQYGDVVIEFEPSGDLSRPYVFEEKIFGGSVPKNYFPAVEKGIQESVLKGPLAGYPVVGIKATLIDGSYHPVDSSEVAFKTATMIAFKKGFMEAMPVLLQPMALLTVTIPDKFTGDVMGDLNKRHGRVVGMTPDKNNIQIIEAEIPMSDLYGYSTSLRAITGGLGEFEYVLSRYEQAPVDVQEKEVRERSEANNK</sequence>
<dbReference type="Gene3D" id="3.30.230.10">
    <property type="match status" value="1"/>
</dbReference>
<dbReference type="Gene3D" id="3.40.50.300">
    <property type="entry name" value="P-loop containing nucleotide triphosphate hydrolases"/>
    <property type="match status" value="1"/>
</dbReference>
<dbReference type="NCBIfam" id="NF009381">
    <property type="entry name" value="PRK12740.1-5"/>
    <property type="match status" value="1"/>
</dbReference>
<dbReference type="NCBIfam" id="TIGR00231">
    <property type="entry name" value="small_GTP"/>
    <property type="match status" value="1"/>
</dbReference>
<proteinExistence type="predicted"/>
<dbReference type="CDD" id="cd01434">
    <property type="entry name" value="EFG_mtEFG1_IV"/>
    <property type="match status" value="1"/>
</dbReference>
<dbReference type="SUPFAM" id="SSF54980">
    <property type="entry name" value="EF-G C-terminal domain-like"/>
    <property type="match status" value="2"/>
</dbReference>
<dbReference type="InterPro" id="IPR047872">
    <property type="entry name" value="EFG_IV"/>
</dbReference>
<dbReference type="Pfam" id="PF00009">
    <property type="entry name" value="GTP_EFTU"/>
    <property type="match status" value="1"/>
</dbReference>
<dbReference type="Gene3D" id="2.40.30.10">
    <property type="entry name" value="Translation factors"/>
    <property type="match status" value="1"/>
</dbReference>
<dbReference type="InterPro" id="IPR000795">
    <property type="entry name" value="T_Tr_GTP-bd_dom"/>
</dbReference>
<reference evidence="4" key="1">
    <citation type="submission" date="2022-09" db="EMBL/GenBank/DDBJ databases">
        <title>Eubacterium sp. LFL-14 isolated from human feces.</title>
        <authorList>
            <person name="Liu F."/>
        </authorList>
    </citation>
    <scope>NUCLEOTIDE SEQUENCE</scope>
    <source>
        <strain evidence="4">LFL-14</strain>
    </source>
</reference>
<dbReference type="GO" id="GO:0003746">
    <property type="term" value="F:translation elongation factor activity"/>
    <property type="evidence" value="ECO:0007669"/>
    <property type="project" value="UniProtKB-KW"/>
</dbReference>
<dbReference type="PANTHER" id="PTHR43261">
    <property type="entry name" value="TRANSLATION ELONGATION FACTOR G-RELATED"/>
    <property type="match status" value="1"/>
</dbReference>
<dbReference type="Pfam" id="PF03764">
    <property type="entry name" value="EFG_IV"/>
    <property type="match status" value="1"/>
</dbReference>
<dbReference type="SMART" id="SM00889">
    <property type="entry name" value="EFG_IV"/>
    <property type="match status" value="1"/>
</dbReference>
<gene>
    <name evidence="4" type="ORF">N5B56_08925</name>
</gene>
<dbReference type="SUPFAM" id="SSF50447">
    <property type="entry name" value="Translation proteins"/>
    <property type="match status" value="1"/>
</dbReference>
<keyword evidence="4" id="KW-0648">Protein biosynthesis</keyword>
<dbReference type="Gene3D" id="3.30.70.240">
    <property type="match status" value="1"/>
</dbReference>
<keyword evidence="4" id="KW-0251">Elongation factor</keyword>
<keyword evidence="2" id="KW-0342">GTP-binding</keyword>
<dbReference type="CDD" id="cd04088">
    <property type="entry name" value="EFG_mtEFG_II"/>
    <property type="match status" value="1"/>
</dbReference>
<dbReference type="PANTHER" id="PTHR43261:SF6">
    <property type="entry name" value="ELONGATION FACTOR G-LIKE PROTEIN"/>
    <property type="match status" value="1"/>
</dbReference>
<keyword evidence="1" id="KW-0547">Nucleotide-binding</keyword>
<evidence type="ECO:0000313" key="4">
    <source>
        <dbReference type="EMBL" id="MCT7399199.1"/>
    </source>
</evidence>
<dbReference type="InterPro" id="IPR027417">
    <property type="entry name" value="P-loop_NTPase"/>
</dbReference>
<dbReference type="SUPFAM" id="SSF54211">
    <property type="entry name" value="Ribosomal protein S5 domain 2-like"/>
    <property type="match status" value="1"/>
</dbReference>
<dbReference type="CDD" id="cd03713">
    <property type="entry name" value="EFG_mtEFG_C"/>
    <property type="match status" value="1"/>
</dbReference>
<dbReference type="PROSITE" id="PS51722">
    <property type="entry name" value="G_TR_2"/>
    <property type="match status" value="1"/>
</dbReference>
<dbReference type="InterPro" id="IPR041095">
    <property type="entry name" value="EFG_II"/>
</dbReference>
<dbReference type="InterPro" id="IPR014721">
    <property type="entry name" value="Ribsml_uS5_D2-typ_fold_subgr"/>
</dbReference>
<dbReference type="InterPro" id="IPR005517">
    <property type="entry name" value="Transl_elong_EFG/EF2_IV"/>
</dbReference>
<dbReference type="Gene3D" id="3.30.70.870">
    <property type="entry name" value="Elongation Factor G (Translational Gtpase), domain 3"/>
    <property type="match status" value="1"/>
</dbReference>
<dbReference type="SMART" id="SM00838">
    <property type="entry name" value="EFG_C"/>
    <property type="match status" value="1"/>
</dbReference>
<evidence type="ECO:0000256" key="1">
    <source>
        <dbReference type="ARBA" id="ARBA00022741"/>
    </source>
</evidence>
<dbReference type="Pfam" id="PF00679">
    <property type="entry name" value="EFG_C"/>
    <property type="match status" value="1"/>
</dbReference>
<dbReference type="InterPro" id="IPR020568">
    <property type="entry name" value="Ribosomal_Su5_D2-typ_SF"/>
</dbReference>
<dbReference type="InterPro" id="IPR009000">
    <property type="entry name" value="Transl_B-barrel_sf"/>
</dbReference>
<protein>
    <submittedName>
        <fullName evidence="4">Elongation factor G</fullName>
    </submittedName>
</protein>